<evidence type="ECO:0000313" key="2">
    <source>
        <dbReference type="EMBL" id="CAI9167723.1"/>
    </source>
</evidence>
<proteinExistence type="predicted"/>
<dbReference type="EMBL" id="OX459963">
    <property type="protein sequence ID" value="CAI9167723.1"/>
    <property type="molecule type" value="Genomic_DNA"/>
</dbReference>
<protein>
    <submittedName>
        <fullName evidence="2">Uncharacterized protein</fullName>
    </submittedName>
</protein>
<accession>A0ABN8Z1J9</accession>
<evidence type="ECO:0000256" key="1">
    <source>
        <dbReference type="SAM" id="MobiDB-lite"/>
    </source>
</evidence>
<name>A0ABN8Z1J9_RANTA</name>
<reference evidence="2" key="1">
    <citation type="submission" date="2023-04" db="EMBL/GenBank/DDBJ databases">
        <authorList>
            <consortium name="ELIXIR-Norway"/>
        </authorList>
    </citation>
    <scope>NUCLEOTIDE SEQUENCE [LARGE SCALE GENOMIC DNA]</scope>
</reference>
<sequence length="220" mass="23430">MGLKPDSPLPAVSVGWLVDGSLPREPFCECVCRGGGCPSMGSCACPTRPPAHPAKNTAGLKPDPPTVWPAPGSRLSDAWLPPYPPCPGRTPYTTPMHQDRMQEIPEPQRSSQGTVLGPEPGPALYPLPSVNPTAPLELPGWHRALSSLQQTLCPARLQPLAQAPDTQGPSAFLCGFVFQLQATLGPCLLDMKPPPRAPPNPAEMEPDPWPLSHPFLADLL</sequence>
<evidence type="ECO:0000313" key="3">
    <source>
        <dbReference type="Proteomes" id="UP001176941"/>
    </source>
</evidence>
<keyword evidence="3" id="KW-1185">Reference proteome</keyword>
<gene>
    <name evidence="2" type="ORF">MRATA1EN1_LOCUS16685</name>
</gene>
<dbReference type="Proteomes" id="UP001176941">
    <property type="component" value="Chromosome 27"/>
</dbReference>
<feature type="region of interest" description="Disordered" evidence="1">
    <location>
        <begin position="104"/>
        <end position="128"/>
    </location>
</feature>
<organism evidence="2 3">
    <name type="scientific">Rangifer tarandus platyrhynchus</name>
    <name type="common">Svalbard reindeer</name>
    <dbReference type="NCBI Taxonomy" id="3082113"/>
    <lineage>
        <taxon>Eukaryota</taxon>
        <taxon>Metazoa</taxon>
        <taxon>Chordata</taxon>
        <taxon>Craniata</taxon>
        <taxon>Vertebrata</taxon>
        <taxon>Euteleostomi</taxon>
        <taxon>Mammalia</taxon>
        <taxon>Eutheria</taxon>
        <taxon>Laurasiatheria</taxon>
        <taxon>Artiodactyla</taxon>
        <taxon>Ruminantia</taxon>
        <taxon>Pecora</taxon>
        <taxon>Cervidae</taxon>
        <taxon>Odocoileinae</taxon>
        <taxon>Rangifer</taxon>
    </lineage>
</organism>